<keyword evidence="5" id="KW-0503">Monooxygenase</keyword>
<dbReference type="Proteomes" id="UP001221142">
    <property type="component" value="Unassembled WGS sequence"/>
</dbReference>
<evidence type="ECO:0000256" key="6">
    <source>
        <dbReference type="SAM" id="Phobius"/>
    </source>
</evidence>
<sequence length="413" mass="44394">MSSSPTTNSSPLNVLIVGAGIGGLTASVALRRNGHSVRIFEAAEIKTEAGAAITVQENSMRVHDYIGVSRENFRGVPWAGAEIICSDGSQGDSFKWLVPGMVSNGLLCHRSDMHQELMRLAVGLDGQGPPAKLHLGAKVVDCNTEEGTITLDGGEIVRGDCILGADGIYSVIRNHVLGSVVNPQDSGLSCFRIVLETATVHDVPELEWLHGIESGIARSIVSKNGPLRMLYIYPCRNGTLVNIVGIHVDSPTHLSGTSVTTLEEFKTTYADFHPTFLRILDLPVHNPIHKYKLRVLPTLAGWVSGRAAILGDAAHATLPLLGQGAGSAVEEAVTLGCFLPSGTLPEDVPARLRAYEEHCKPRGDFISAESVVQAEKGFSFYTSEELQIKLLAYDPVEAASEFFASRLARRCKY</sequence>
<keyword evidence="2" id="KW-0285">Flavoprotein</keyword>
<proteinExistence type="inferred from homology"/>
<name>A0AAD7B960_9AGAR</name>
<accession>A0AAD7B960</accession>
<evidence type="ECO:0000259" key="7">
    <source>
        <dbReference type="Pfam" id="PF01494"/>
    </source>
</evidence>
<feature type="domain" description="FAD-binding" evidence="7">
    <location>
        <begin position="13"/>
        <end position="363"/>
    </location>
</feature>
<dbReference type="SUPFAM" id="SSF51905">
    <property type="entry name" value="FAD/NAD(P)-binding domain"/>
    <property type="match status" value="1"/>
</dbReference>
<dbReference type="GO" id="GO:0004497">
    <property type="term" value="F:monooxygenase activity"/>
    <property type="evidence" value="ECO:0007669"/>
    <property type="project" value="UniProtKB-KW"/>
</dbReference>
<dbReference type="GO" id="GO:0071949">
    <property type="term" value="F:FAD binding"/>
    <property type="evidence" value="ECO:0007669"/>
    <property type="project" value="InterPro"/>
</dbReference>
<reference evidence="8" key="1">
    <citation type="submission" date="2023-03" db="EMBL/GenBank/DDBJ databases">
        <title>Massive genome expansion in bonnet fungi (Mycena s.s.) driven by repeated elements and novel gene families across ecological guilds.</title>
        <authorList>
            <consortium name="Lawrence Berkeley National Laboratory"/>
            <person name="Harder C.B."/>
            <person name="Miyauchi S."/>
            <person name="Viragh M."/>
            <person name="Kuo A."/>
            <person name="Thoen E."/>
            <person name="Andreopoulos B."/>
            <person name="Lu D."/>
            <person name="Skrede I."/>
            <person name="Drula E."/>
            <person name="Henrissat B."/>
            <person name="Morin E."/>
            <person name="Kohler A."/>
            <person name="Barry K."/>
            <person name="LaButti K."/>
            <person name="Morin E."/>
            <person name="Salamov A."/>
            <person name="Lipzen A."/>
            <person name="Mereny Z."/>
            <person name="Hegedus B."/>
            <person name="Baldrian P."/>
            <person name="Stursova M."/>
            <person name="Weitz H."/>
            <person name="Taylor A."/>
            <person name="Grigoriev I.V."/>
            <person name="Nagy L.G."/>
            <person name="Martin F."/>
            <person name="Kauserud H."/>
        </authorList>
    </citation>
    <scope>NUCLEOTIDE SEQUENCE</scope>
    <source>
        <strain evidence="8">9284</strain>
    </source>
</reference>
<evidence type="ECO:0000256" key="1">
    <source>
        <dbReference type="ARBA" id="ARBA00007992"/>
    </source>
</evidence>
<organism evidence="8 9">
    <name type="scientific">Roridomyces roridus</name>
    <dbReference type="NCBI Taxonomy" id="1738132"/>
    <lineage>
        <taxon>Eukaryota</taxon>
        <taxon>Fungi</taxon>
        <taxon>Dikarya</taxon>
        <taxon>Basidiomycota</taxon>
        <taxon>Agaricomycotina</taxon>
        <taxon>Agaricomycetes</taxon>
        <taxon>Agaricomycetidae</taxon>
        <taxon>Agaricales</taxon>
        <taxon>Marasmiineae</taxon>
        <taxon>Mycenaceae</taxon>
        <taxon>Roridomyces</taxon>
    </lineage>
</organism>
<evidence type="ECO:0000256" key="3">
    <source>
        <dbReference type="ARBA" id="ARBA00022827"/>
    </source>
</evidence>
<dbReference type="AlphaFoldDB" id="A0AAD7B960"/>
<dbReference type="PANTHER" id="PTHR13789:SF314">
    <property type="entry name" value="FAD-BINDING DOMAIN-CONTAINING PROTEIN"/>
    <property type="match status" value="1"/>
</dbReference>
<dbReference type="SUPFAM" id="SSF54373">
    <property type="entry name" value="FAD-linked reductases, C-terminal domain"/>
    <property type="match status" value="1"/>
</dbReference>
<evidence type="ECO:0000313" key="8">
    <source>
        <dbReference type="EMBL" id="KAJ7613986.1"/>
    </source>
</evidence>
<dbReference type="InterPro" id="IPR002938">
    <property type="entry name" value="FAD-bd"/>
</dbReference>
<protein>
    <submittedName>
        <fullName evidence="8">FAD/NAD(P)-binding domain-containing protein</fullName>
    </submittedName>
</protein>
<dbReference type="Pfam" id="PF01494">
    <property type="entry name" value="FAD_binding_3"/>
    <property type="match status" value="1"/>
</dbReference>
<comment type="caution">
    <text evidence="8">The sequence shown here is derived from an EMBL/GenBank/DDBJ whole genome shotgun (WGS) entry which is preliminary data.</text>
</comment>
<keyword evidence="3" id="KW-0274">FAD</keyword>
<comment type="similarity">
    <text evidence="1">Belongs to the paxM FAD-dependent monooxygenase family.</text>
</comment>
<dbReference type="InterPro" id="IPR050493">
    <property type="entry name" value="FAD-dep_Monooxygenase_BioMet"/>
</dbReference>
<keyword evidence="9" id="KW-1185">Reference proteome</keyword>
<evidence type="ECO:0000256" key="4">
    <source>
        <dbReference type="ARBA" id="ARBA00023002"/>
    </source>
</evidence>
<keyword evidence="6" id="KW-0812">Transmembrane</keyword>
<dbReference type="InterPro" id="IPR036188">
    <property type="entry name" value="FAD/NAD-bd_sf"/>
</dbReference>
<dbReference type="PRINTS" id="PR00420">
    <property type="entry name" value="RNGMNOXGNASE"/>
</dbReference>
<dbReference type="Gene3D" id="3.50.50.60">
    <property type="entry name" value="FAD/NAD(P)-binding domain"/>
    <property type="match status" value="1"/>
</dbReference>
<keyword evidence="6" id="KW-0472">Membrane</keyword>
<keyword evidence="6" id="KW-1133">Transmembrane helix</keyword>
<evidence type="ECO:0000313" key="9">
    <source>
        <dbReference type="Proteomes" id="UP001221142"/>
    </source>
</evidence>
<feature type="transmembrane region" description="Helical" evidence="6">
    <location>
        <begin position="12"/>
        <end position="30"/>
    </location>
</feature>
<dbReference type="PANTHER" id="PTHR13789">
    <property type="entry name" value="MONOOXYGENASE"/>
    <property type="match status" value="1"/>
</dbReference>
<keyword evidence="4" id="KW-0560">Oxidoreductase</keyword>
<evidence type="ECO:0000256" key="2">
    <source>
        <dbReference type="ARBA" id="ARBA00022630"/>
    </source>
</evidence>
<dbReference type="EMBL" id="JARKIF010000027">
    <property type="protein sequence ID" value="KAJ7613986.1"/>
    <property type="molecule type" value="Genomic_DNA"/>
</dbReference>
<gene>
    <name evidence="8" type="ORF">FB45DRAFT_260291</name>
</gene>
<evidence type="ECO:0000256" key="5">
    <source>
        <dbReference type="ARBA" id="ARBA00023033"/>
    </source>
</evidence>